<evidence type="ECO:0000313" key="6">
    <source>
        <dbReference type="Proteomes" id="UP000190834"/>
    </source>
</evidence>
<evidence type="ECO:0000259" key="3">
    <source>
        <dbReference type="Pfam" id="PF01408"/>
    </source>
</evidence>
<organism evidence="5 6">
    <name type="scientific">Vibrio cincinnatiensis DSM 19608</name>
    <dbReference type="NCBI Taxonomy" id="1123491"/>
    <lineage>
        <taxon>Bacteria</taxon>
        <taxon>Pseudomonadati</taxon>
        <taxon>Pseudomonadota</taxon>
        <taxon>Gammaproteobacteria</taxon>
        <taxon>Vibrionales</taxon>
        <taxon>Vibrionaceae</taxon>
        <taxon>Vibrio</taxon>
    </lineage>
</organism>
<gene>
    <name evidence="5" type="ORF">SAMN02745782_00690</name>
</gene>
<protein>
    <submittedName>
        <fullName evidence="5">Myo-inositol 2-dehydrogenase</fullName>
    </submittedName>
</protein>
<dbReference type="InterPro" id="IPR055170">
    <property type="entry name" value="GFO_IDH_MocA-like_dom"/>
</dbReference>
<dbReference type="PANTHER" id="PTHR42840:SF3">
    <property type="entry name" value="BINDING ROSSMANN FOLD OXIDOREDUCTASE, PUTATIVE (AFU_ORTHOLOGUE AFUA_2G10240)-RELATED"/>
    <property type="match status" value="1"/>
</dbReference>
<accession>A0A1T4LQ10</accession>
<dbReference type="AlphaFoldDB" id="A0A1T4LQ10"/>
<dbReference type="PANTHER" id="PTHR42840">
    <property type="entry name" value="NAD(P)-BINDING ROSSMANN-FOLD SUPERFAMILY PROTEIN-RELATED"/>
    <property type="match status" value="1"/>
</dbReference>
<dbReference type="InterPro" id="IPR036291">
    <property type="entry name" value="NAD(P)-bd_dom_sf"/>
</dbReference>
<evidence type="ECO:0000259" key="4">
    <source>
        <dbReference type="Pfam" id="PF22725"/>
    </source>
</evidence>
<feature type="domain" description="Gfo/Idh/MocA-like oxidoreductase N-terminal" evidence="3">
    <location>
        <begin position="3"/>
        <end position="119"/>
    </location>
</feature>
<dbReference type="GO" id="GO:0016491">
    <property type="term" value="F:oxidoreductase activity"/>
    <property type="evidence" value="ECO:0007669"/>
    <property type="project" value="UniProtKB-KW"/>
</dbReference>
<proteinExistence type="inferred from homology"/>
<name>A0A1T4LQ10_VIBCI</name>
<dbReference type="InterPro" id="IPR000683">
    <property type="entry name" value="Gfo/Idh/MocA-like_OxRdtase_N"/>
</dbReference>
<dbReference type="SUPFAM" id="SSF51735">
    <property type="entry name" value="NAD(P)-binding Rossmann-fold domains"/>
    <property type="match status" value="1"/>
</dbReference>
<dbReference type="GO" id="GO:0000166">
    <property type="term" value="F:nucleotide binding"/>
    <property type="evidence" value="ECO:0007669"/>
    <property type="project" value="InterPro"/>
</dbReference>
<dbReference type="InterPro" id="IPR030827">
    <property type="entry name" value="Myo_inos_IolG"/>
</dbReference>
<keyword evidence="6" id="KW-1185">Reference proteome</keyword>
<reference evidence="6" key="1">
    <citation type="submission" date="2017-02" db="EMBL/GenBank/DDBJ databases">
        <authorList>
            <person name="Varghese N."/>
            <person name="Submissions S."/>
        </authorList>
    </citation>
    <scope>NUCLEOTIDE SEQUENCE [LARGE SCALE GENOMIC DNA]</scope>
    <source>
        <strain evidence="6">DSM 19608</strain>
    </source>
</reference>
<dbReference type="SUPFAM" id="SSF55347">
    <property type="entry name" value="Glyceraldehyde-3-phosphate dehydrogenase-like, C-terminal domain"/>
    <property type="match status" value="1"/>
</dbReference>
<evidence type="ECO:0000256" key="2">
    <source>
        <dbReference type="ARBA" id="ARBA00023002"/>
    </source>
</evidence>
<dbReference type="RefSeq" id="WP_078925075.1">
    <property type="nucleotide sequence ID" value="NZ_FUXB01000003.1"/>
</dbReference>
<dbReference type="Pfam" id="PF01408">
    <property type="entry name" value="GFO_IDH_MocA"/>
    <property type="match status" value="1"/>
</dbReference>
<dbReference type="FunFam" id="3.30.360.10:FF:000023">
    <property type="entry name" value="Inositol 2-dehydrogenase"/>
    <property type="match status" value="1"/>
</dbReference>
<sequence length="328" mass="36229">MYNIALFGAGRIGQVHAVNIAEHKETNLYSVIDPYGDGASKLADKYGANIQTTEQALADPNVHGVLIASATDTHAELIELAARAGKAIFCEKPVHLDIERVRECLAIVKEHQVPLFVGFNRRYDPQFRKVREQLSAGVIGKAESLLITSRDPSPPPAQYVKVSGGMFRDMTIHDFDMARFIMGEDPVSIYAQGSNLVDPEIGQAGDIDTAFIVMKFPSGAMATITNSRRSGYGYDQRIELHGEKGLLRANNIHEDVVEVWGEQGCVAAKPEHFFLQRYEKAYRAEWQHFVDVLSGRAKPECSGYDGEQALLLADKALESLHSGREITL</sequence>
<dbReference type="Pfam" id="PF22725">
    <property type="entry name" value="GFO_IDH_MocA_C3"/>
    <property type="match status" value="1"/>
</dbReference>
<dbReference type="GeneID" id="70582070"/>
<comment type="similarity">
    <text evidence="1">Belongs to the Gfo/Idh/MocA family.</text>
</comment>
<dbReference type="NCBIfam" id="TIGR04380">
    <property type="entry name" value="myo_inos_iolG"/>
    <property type="match status" value="1"/>
</dbReference>
<dbReference type="STRING" id="1123491.SAMN02745782_00690"/>
<evidence type="ECO:0000313" key="5">
    <source>
        <dbReference type="EMBL" id="SJZ56809.1"/>
    </source>
</evidence>
<dbReference type="EMBL" id="FUXB01000003">
    <property type="protein sequence ID" value="SJZ56809.1"/>
    <property type="molecule type" value="Genomic_DNA"/>
</dbReference>
<dbReference type="Gene3D" id="3.30.360.10">
    <property type="entry name" value="Dihydrodipicolinate Reductase, domain 2"/>
    <property type="match status" value="1"/>
</dbReference>
<evidence type="ECO:0000256" key="1">
    <source>
        <dbReference type="ARBA" id="ARBA00010928"/>
    </source>
</evidence>
<dbReference type="Gene3D" id="3.40.50.720">
    <property type="entry name" value="NAD(P)-binding Rossmann-like Domain"/>
    <property type="match status" value="1"/>
</dbReference>
<dbReference type="OrthoDB" id="9781031at2"/>
<feature type="domain" description="GFO/IDH/MocA-like oxidoreductase" evidence="4">
    <location>
        <begin position="127"/>
        <end position="247"/>
    </location>
</feature>
<keyword evidence="2" id="KW-0560">Oxidoreductase</keyword>
<dbReference type="Proteomes" id="UP000190834">
    <property type="component" value="Unassembled WGS sequence"/>
</dbReference>